<evidence type="ECO:0000313" key="2">
    <source>
        <dbReference type="EMBL" id="BCS86938.1"/>
    </source>
</evidence>
<feature type="transmembrane region" description="Helical" evidence="1">
    <location>
        <begin position="52"/>
        <end position="69"/>
    </location>
</feature>
<evidence type="ECO:0000256" key="1">
    <source>
        <dbReference type="SAM" id="Phobius"/>
    </source>
</evidence>
<dbReference type="Proteomes" id="UP001053296">
    <property type="component" value="Chromosome"/>
</dbReference>
<keyword evidence="1" id="KW-1133">Transmembrane helix</keyword>
<keyword evidence="1" id="KW-0812">Transmembrane</keyword>
<accession>A0ABN6EQ59</accession>
<dbReference type="RefSeq" id="WP_229592663.1">
    <property type="nucleotide sequence ID" value="NZ_AP024485.1"/>
</dbReference>
<sequence length="81" mass="8436">MWAELGLGTWIAVTGKFPTLSGPVTTNAARAIGVGLIGIGVVGALFFPQYKLACTGVGLGYLALVFFVVRGRRQEPPDAAE</sequence>
<evidence type="ECO:0000313" key="3">
    <source>
        <dbReference type="Proteomes" id="UP001053296"/>
    </source>
</evidence>
<dbReference type="EMBL" id="AP024485">
    <property type="protein sequence ID" value="BCS86938.1"/>
    <property type="molecule type" value="Genomic_DNA"/>
</dbReference>
<protein>
    <submittedName>
        <fullName evidence="2">Uncharacterized protein</fullName>
    </submittedName>
</protein>
<feature type="transmembrane region" description="Helical" evidence="1">
    <location>
        <begin position="28"/>
        <end position="47"/>
    </location>
</feature>
<gene>
    <name evidence="2" type="ORF">PSDVSF_01800</name>
</gene>
<proteinExistence type="predicted"/>
<name>A0ABN6EQ59_9BACT</name>
<reference evidence="2" key="1">
    <citation type="journal article" date="2022" name="Arch. Microbiol.">
        <title>Pseudodesulfovibrio sediminis sp. nov., a mesophilic and neutrophilic sulfate-reducing bacterium isolated from sediment of a brackish lake.</title>
        <authorList>
            <person name="Takahashi A."/>
            <person name="Kojima H."/>
            <person name="Watanabe M."/>
            <person name="Fukui M."/>
        </authorList>
    </citation>
    <scope>NUCLEOTIDE SEQUENCE</scope>
    <source>
        <strain evidence="2">SF6</strain>
    </source>
</reference>
<organism evidence="2 3">
    <name type="scientific">Pseudodesulfovibrio sediminis</name>
    <dbReference type="NCBI Taxonomy" id="2810563"/>
    <lineage>
        <taxon>Bacteria</taxon>
        <taxon>Pseudomonadati</taxon>
        <taxon>Thermodesulfobacteriota</taxon>
        <taxon>Desulfovibrionia</taxon>
        <taxon>Desulfovibrionales</taxon>
        <taxon>Desulfovibrionaceae</taxon>
    </lineage>
</organism>
<keyword evidence="3" id="KW-1185">Reference proteome</keyword>
<keyword evidence="1" id="KW-0472">Membrane</keyword>